<keyword evidence="7" id="KW-1185">Reference proteome</keyword>
<evidence type="ECO:0000313" key="7">
    <source>
        <dbReference type="Proteomes" id="UP000193648"/>
    </source>
</evidence>
<dbReference type="Gene3D" id="3.30.2380.10">
    <property type="entry name" value="CGI121/TPRKB"/>
    <property type="match status" value="1"/>
</dbReference>
<evidence type="ECO:0000256" key="3">
    <source>
        <dbReference type="ARBA" id="ARBA00016009"/>
    </source>
</evidence>
<comment type="function">
    <text evidence="4">Component of the EKC/KEOPS complex that is required for the formation of a threonylcarbamoyl group on adenosine at position 37 (t(6)A37) in tRNAs that read codons beginning with adenine. The complex is probably involved in the transfer of the threonylcarbamoyl moiety of threonylcarbamoyl-AMP (TC-AMP) to the N6 group of A37. CGI121 acts as an allosteric effector that regulates the t(6)A activity of the complex. The EKC/KEOPS complex also promotes both telomere uncapping and telomere elongation. The complex is required for efficient recruitment of transcriptional coactivators. CGI121 is not required for tRNA modification.</text>
</comment>
<organism evidence="6 7">
    <name type="scientific">Lobosporangium transversale</name>
    <dbReference type="NCBI Taxonomy" id="64571"/>
    <lineage>
        <taxon>Eukaryota</taxon>
        <taxon>Fungi</taxon>
        <taxon>Fungi incertae sedis</taxon>
        <taxon>Mucoromycota</taxon>
        <taxon>Mortierellomycotina</taxon>
        <taxon>Mortierellomycetes</taxon>
        <taxon>Mortierellales</taxon>
        <taxon>Mortierellaceae</taxon>
        <taxon>Lobosporangium</taxon>
    </lineage>
</organism>
<sequence>MYSSKEIAEFLKRFRINEDTTPLIVIKIGSNPDEVLEDMSKAVDEIQISFSKLDQEKGMIGLYQLQA</sequence>
<keyword evidence="5" id="KW-0539">Nucleus</keyword>
<evidence type="ECO:0000256" key="1">
    <source>
        <dbReference type="ARBA" id="ARBA00005546"/>
    </source>
</evidence>
<dbReference type="Pfam" id="PF08617">
    <property type="entry name" value="CGI-121"/>
    <property type="match status" value="1"/>
</dbReference>
<dbReference type="RefSeq" id="XP_021881897.1">
    <property type="nucleotide sequence ID" value="XM_022028756.1"/>
</dbReference>
<dbReference type="OrthoDB" id="329139at2759"/>
<reference evidence="6 7" key="1">
    <citation type="submission" date="2016-07" db="EMBL/GenBank/DDBJ databases">
        <title>Pervasive Adenine N6-methylation of Active Genes in Fungi.</title>
        <authorList>
            <consortium name="DOE Joint Genome Institute"/>
            <person name="Mondo S.J."/>
            <person name="Dannebaum R.O."/>
            <person name="Kuo R.C."/>
            <person name="Labutti K."/>
            <person name="Haridas S."/>
            <person name="Kuo A."/>
            <person name="Salamov A."/>
            <person name="Ahrendt S.R."/>
            <person name="Lipzen A."/>
            <person name="Sullivan W."/>
            <person name="Andreopoulos W.B."/>
            <person name="Clum A."/>
            <person name="Lindquist E."/>
            <person name="Daum C."/>
            <person name="Ramamoorthy G.K."/>
            <person name="Gryganskyi A."/>
            <person name="Culley D."/>
            <person name="Magnuson J.K."/>
            <person name="James T.Y."/>
            <person name="O'Malley M.A."/>
            <person name="Stajich J.E."/>
            <person name="Spatafora J.W."/>
            <person name="Visel A."/>
            <person name="Grigoriev I.V."/>
        </authorList>
    </citation>
    <scope>NUCLEOTIDE SEQUENCE [LARGE SCALE GENOMIC DNA]</scope>
    <source>
        <strain evidence="6 7">NRRL 3116</strain>
    </source>
</reference>
<dbReference type="GeneID" id="33570599"/>
<comment type="caution">
    <text evidence="6">The sequence shown here is derived from an EMBL/GenBank/DDBJ whole genome shotgun (WGS) entry which is preliminary data.</text>
</comment>
<proteinExistence type="inferred from homology"/>
<comment type="similarity">
    <text evidence="1 5">Belongs to the CGI121/TPRKB family.</text>
</comment>
<evidence type="ECO:0000256" key="4">
    <source>
        <dbReference type="ARBA" id="ARBA00025043"/>
    </source>
</evidence>
<dbReference type="Proteomes" id="UP000193648">
    <property type="component" value="Unassembled WGS sequence"/>
</dbReference>
<dbReference type="SUPFAM" id="SSF143870">
    <property type="entry name" value="PF0523-like"/>
    <property type="match status" value="1"/>
</dbReference>
<accession>A0A1Y2GP82</accession>
<name>A0A1Y2GP82_9FUNG</name>
<evidence type="ECO:0000256" key="2">
    <source>
        <dbReference type="ARBA" id="ARBA00015316"/>
    </source>
</evidence>
<evidence type="ECO:0000313" key="6">
    <source>
        <dbReference type="EMBL" id="ORZ17510.1"/>
    </source>
</evidence>
<gene>
    <name evidence="6" type="ORF">BCR41DRAFT_395791</name>
</gene>
<dbReference type="InterPro" id="IPR036504">
    <property type="entry name" value="CGI121/TPRKB_sf"/>
</dbReference>
<dbReference type="InParanoid" id="A0A1Y2GP82"/>
<protein>
    <recommendedName>
        <fullName evidence="3">EKC/KEOPS complex subunit CGI121</fullName>
    </recommendedName>
    <alternativeName>
        <fullName evidence="2">EKC/KEOPS complex subunit cgi121</fullName>
    </alternativeName>
</protein>
<evidence type="ECO:0000256" key="5">
    <source>
        <dbReference type="RuleBase" id="RU004398"/>
    </source>
</evidence>
<dbReference type="AlphaFoldDB" id="A0A1Y2GP82"/>
<dbReference type="InterPro" id="IPR013926">
    <property type="entry name" value="CGI121/TPRKB"/>
</dbReference>
<dbReference type="EMBL" id="MCFF01000016">
    <property type="protein sequence ID" value="ORZ17510.1"/>
    <property type="molecule type" value="Genomic_DNA"/>
</dbReference>